<dbReference type="Proteomes" id="UP000186817">
    <property type="component" value="Unassembled WGS sequence"/>
</dbReference>
<evidence type="ECO:0000313" key="2">
    <source>
        <dbReference type="EMBL" id="OLP94413.1"/>
    </source>
</evidence>
<sequence>MADGSGRSPLLNDAPFASAPPLAPGSETGFELQPSAPAAPLTAAELQHLVQSLPTGQELLPTEQDTHKNTITRVDSVNANMVAKIEDVLGFSRDAHALLVRIKDKHDEPAKDQPNGKSAVLAAIKDIVPMVKHGRDTSDIRL</sequence>
<proteinExistence type="predicted"/>
<accession>A0A1Q9DGX6</accession>
<dbReference type="AlphaFoldDB" id="A0A1Q9DGX6"/>
<evidence type="ECO:0000313" key="3">
    <source>
        <dbReference type="Proteomes" id="UP000186817"/>
    </source>
</evidence>
<evidence type="ECO:0000256" key="1">
    <source>
        <dbReference type="SAM" id="MobiDB-lite"/>
    </source>
</evidence>
<comment type="caution">
    <text evidence="2">The sequence shown here is derived from an EMBL/GenBank/DDBJ whole genome shotgun (WGS) entry which is preliminary data.</text>
</comment>
<dbReference type="EMBL" id="LSRX01000543">
    <property type="protein sequence ID" value="OLP94413.1"/>
    <property type="molecule type" value="Genomic_DNA"/>
</dbReference>
<name>A0A1Q9DGX6_SYMMI</name>
<keyword evidence="3" id="KW-1185">Reference proteome</keyword>
<protein>
    <submittedName>
        <fullName evidence="2">Uncharacterized protein</fullName>
    </submittedName>
</protein>
<gene>
    <name evidence="2" type="ORF">AK812_SmicGene23575</name>
</gene>
<reference evidence="2 3" key="1">
    <citation type="submission" date="2016-02" db="EMBL/GenBank/DDBJ databases">
        <title>Genome analysis of coral dinoflagellate symbionts highlights evolutionary adaptations to a symbiotic lifestyle.</title>
        <authorList>
            <person name="Aranda M."/>
            <person name="Li Y."/>
            <person name="Liew Y.J."/>
            <person name="Baumgarten S."/>
            <person name="Simakov O."/>
            <person name="Wilson M."/>
            <person name="Piel J."/>
            <person name="Ashoor H."/>
            <person name="Bougouffa S."/>
            <person name="Bajic V.B."/>
            <person name="Ryu T."/>
            <person name="Ravasi T."/>
            <person name="Bayer T."/>
            <person name="Micklem G."/>
            <person name="Kim H."/>
            <person name="Bhak J."/>
            <person name="Lajeunesse T.C."/>
            <person name="Voolstra C.R."/>
        </authorList>
    </citation>
    <scope>NUCLEOTIDE SEQUENCE [LARGE SCALE GENOMIC DNA]</scope>
    <source>
        <strain evidence="2 3">CCMP2467</strain>
    </source>
</reference>
<organism evidence="2 3">
    <name type="scientific">Symbiodinium microadriaticum</name>
    <name type="common">Dinoflagellate</name>
    <name type="synonym">Zooxanthella microadriatica</name>
    <dbReference type="NCBI Taxonomy" id="2951"/>
    <lineage>
        <taxon>Eukaryota</taxon>
        <taxon>Sar</taxon>
        <taxon>Alveolata</taxon>
        <taxon>Dinophyceae</taxon>
        <taxon>Suessiales</taxon>
        <taxon>Symbiodiniaceae</taxon>
        <taxon>Symbiodinium</taxon>
    </lineage>
</organism>
<feature type="region of interest" description="Disordered" evidence="1">
    <location>
        <begin position="1"/>
        <end position="37"/>
    </location>
</feature>